<keyword evidence="4 5" id="KW-0472">Membrane</keyword>
<dbReference type="EMBL" id="JAYLLH010000007">
    <property type="protein sequence ID" value="MEC3860997.1"/>
    <property type="molecule type" value="Genomic_DNA"/>
</dbReference>
<feature type="transmembrane region" description="Helical" evidence="5">
    <location>
        <begin position="75"/>
        <end position="92"/>
    </location>
</feature>
<evidence type="ECO:0000313" key="7">
    <source>
        <dbReference type="EMBL" id="MEC3860997.1"/>
    </source>
</evidence>
<dbReference type="Gene3D" id="1.20.1250.20">
    <property type="entry name" value="MFS general substrate transporter like domains"/>
    <property type="match status" value="2"/>
</dbReference>
<comment type="subcellular location">
    <subcellularLocation>
        <location evidence="1">Membrane</location>
        <topology evidence="1">Multi-pass membrane protein</topology>
    </subcellularLocation>
</comment>
<feature type="domain" description="Major facilitator superfamily (MFS) profile" evidence="6">
    <location>
        <begin position="161"/>
        <end position="382"/>
    </location>
</feature>
<dbReference type="PROSITE" id="PS50850">
    <property type="entry name" value="MFS"/>
    <property type="match status" value="1"/>
</dbReference>
<dbReference type="InterPro" id="IPR020846">
    <property type="entry name" value="MFS_dom"/>
</dbReference>
<feature type="transmembrane region" description="Helical" evidence="5">
    <location>
        <begin position="158"/>
        <end position="177"/>
    </location>
</feature>
<reference evidence="7 8" key="1">
    <citation type="submission" date="2024-01" db="EMBL/GenBank/DDBJ databases">
        <title>Mesobacterium rodlantinim sp. nov., isolated from shallow sea hydrothermal systems off Kueishantao Island.</title>
        <authorList>
            <person name="Su Z."/>
            <person name="Tang K."/>
        </authorList>
    </citation>
    <scope>NUCLEOTIDE SEQUENCE [LARGE SCALE GENOMIC DNA]</scope>
    <source>
        <strain evidence="7 8">TK19101</strain>
    </source>
</reference>
<feature type="transmembrane region" description="Helical" evidence="5">
    <location>
        <begin position="266"/>
        <end position="285"/>
    </location>
</feature>
<evidence type="ECO:0000259" key="6">
    <source>
        <dbReference type="PROSITE" id="PS50850"/>
    </source>
</evidence>
<dbReference type="PANTHER" id="PTHR23514">
    <property type="entry name" value="BYPASS OF STOP CODON PROTEIN 6"/>
    <property type="match status" value="1"/>
</dbReference>
<proteinExistence type="predicted"/>
<feature type="transmembrane region" description="Helical" evidence="5">
    <location>
        <begin position="134"/>
        <end position="152"/>
    </location>
</feature>
<evidence type="ECO:0000256" key="2">
    <source>
        <dbReference type="ARBA" id="ARBA00022692"/>
    </source>
</evidence>
<accession>A0ABU6HFU5</accession>
<keyword evidence="3 5" id="KW-1133">Transmembrane helix</keyword>
<dbReference type="SUPFAM" id="SSF103473">
    <property type="entry name" value="MFS general substrate transporter"/>
    <property type="match status" value="1"/>
</dbReference>
<feature type="transmembrane region" description="Helical" evidence="5">
    <location>
        <begin position="12"/>
        <end position="33"/>
    </location>
</feature>
<dbReference type="InterPro" id="IPR011701">
    <property type="entry name" value="MFS"/>
</dbReference>
<evidence type="ECO:0000256" key="1">
    <source>
        <dbReference type="ARBA" id="ARBA00004141"/>
    </source>
</evidence>
<dbReference type="Pfam" id="PF07690">
    <property type="entry name" value="MFS_1"/>
    <property type="match status" value="1"/>
</dbReference>
<feature type="transmembrane region" description="Helical" evidence="5">
    <location>
        <begin position="325"/>
        <end position="344"/>
    </location>
</feature>
<keyword evidence="8" id="KW-1185">Reference proteome</keyword>
<organism evidence="7 8">
    <name type="scientific">Mesobacterium hydrothermale</name>
    <dbReference type="NCBI Taxonomy" id="3111907"/>
    <lineage>
        <taxon>Bacteria</taxon>
        <taxon>Pseudomonadati</taxon>
        <taxon>Pseudomonadota</taxon>
        <taxon>Alphaproteobacteria</taxon>
        <taxon>Rhodobacterales</taxon>
        <taxon>Roseobacteraceae</taxon>
        <taxon>Mesobacterium</taxon>
    </lineage>
</organism>
<dbReference type="Proteomes" id="UP001348149">
    <property type="component" value="Unassembled WGS sequence"/>
</dbReference>
<gene>
    <name evidence="7" type="ORF">VK792_06845</name>
</gene>
<dbReference type="PANTHER" id="PTHR23514:SF13">
    <property type="entry name" value="INNER MEMBRANE PROTEIN YBJJ"/>
    <property type="match status" value="1"/>
</dbReference>
<name>A0ABU6HFU5_9RHOB</name>
<dbReference type="InterPro" id="IPR036259">
    <property type="entry name" value="MFS_trans_sf"/>
</dbReference>
<sequence length="382" mass="39097">MIALKDIRACRAPASAFATIGLFWGSFAALVPVLKARAGLSDGEFGLALLVASCGAMAAMALAPRVEARLRRRAMPVLAVLLAASFLAPGLATGGVGFALAMLAASIMSGTLDVVMNARVSLLEAETNRPLMNLNHAIFSFAYTFAAIAAGLMREAGIAPLTVFAVMGALTLALTVVMAQARDLVASSPDTAGRAPGWGLLLPGGLIILIAFLSEQATEGWSALHLERGLGAGAAEGALGPAVLGLTMGIGRLSGQMVAARLSEALLIRWAALLTAVGALVAAWAPVLPVAYAGFALLGLGVSVIAPTAFAWVGRQVPAEHRTRAISRLSMVGFSGFFIGPPLMGLVAEAAGLPMSFTLVALLLLFVPLALEPLVSRAARLR</sequence>
<dbReference type="RefSeq" id="WP_326296653.1">
    <property type="nucleotide sequence ID" value="NZ_JAYLLH010000007.1"/>
</dbReference>
<evidence type="ECO:0000256" key="5">
    <source>
        <dbReference type="SAM" id="Phobius"/>
    </source>
</evidence>
<comment type="caution">
    <text evidence="7">The sequence shown here is derived from an EMBL/GenBank/DDBJ whole genome shotgun (WGS) entry which is preliminary data.</text>
</comment>
<feature type="transmembrane region" description="Helical" evidence="5">
    <location>
        <begin position="197"/>
        <end position="214"/>
    </location>
</feature>
<evidence type="ECO:0000256" key="4">
    <source>
        <dbReference type="ARBA" id="ARBA00023136"/>
    </source>
</evidence>
<feature type="transmembrane region" description="Helical" evidence="5">
    <location>
        <begin position="350"/>
        <end position="371"/>
    </location>
</feature>
<protein>
    <submittedName>
        <fullName evidence="7">MFS transporter</fullName>
    </submittedName>
</protein>
<feature type="transmembrane region" description="Helical" evidence="5">
    <location>
        <begin position="291"/>
        <end position="313"/>
    </location>
</feature>
<keyword evidence="2 5" id="KW-0812">Transmembrane</keyword>
<evidence type="ECO:0000256" key="3">
    <source>
        <dbReference type="ARBA" id="ARBA00022989"/>
    </source>
</evidence>
<evidence type="ECO:0000313" key="8">
    <source>
        <dbReference type="Proteomes" id="UP001348149"/>
    </source>
</evidence>
<feature type="transmembrane region" description="Helical" evidence="5">
    <location>
        <begin position="45"/>
        <end position="63"/>
    </location>
</feature>
<dbReference type="InterPro" id="IPR051788">
    <property type="entry name" value="MFS_Transporter"/>
</dbReference>